<dbReference type="InterPro" id="IPR021072">
    <property type="entry name" value="MAGE_N"/>
</dbReference>
<evidence type="ECO:0000256" key="1">
    <source>
        <dbReference type="SAM" id="MobiDB-lite"/>
    </source>
</evidence>
<accession>A0A8D1PTS4</accession>
<evidence type="ECO:0000259" key="2">
    <source>
        <dbReference type="PROSITE" id="PS50838"/>
    </source>
</evidence>
<feature type="compositionally biased region" description="Low complexity" evidence="1">
    <location>
        <begin position="87"/>
        <end position="99"/>
    </location>
</feature>
<dbReference type="AlphaFoldDB" id="A0A8D1PTS4"/>
<dbReference type="InterPro" id="IPR041898">
    <property type="entry name" value="MAGE_WH1"/>
</dbReference>
<dbReference type="Pfam" id="PF01454">
    <property type="entry name" value="MAGE"/>
    <property type="match status" value="1"/>
</dbReference>
<protein>
    <recommendedName>
        <fullName evidence="2">MAGE domain-containing protein</fullName>
    </recommendedName>
</protein>
<dbReference type="SMART" id="SM01373">
    <property type="entry name" value="MAGE"/>
    <property type="match status" value="1"/>
</dbReference>
<feature type="compositionally biased region" description="Basic and acidic residues" evidence="1">
    <location>
        <begin position="1"/>
        <end position="11"/>
    </location>
</feature>
<dbReference type="InterPro" id="IPR002190">
    <property type="entry name" value="MHD_dom"/>
</dbReference>
<dbReference type="FunFam" id="1.10.10.1210:FF:000001">
    <property type="entry name" value="melanoma-associated antigen D1"/>
    <property type="match status" value="1"/>
</dbReference>
<sequence>MPGGTPREDTCKSPLSEPSWGSFSDVATDTLPVSSRFLPSCWPPPTQVIMSLGHMSEHCKPEEDPHAPTEAQGLEGVQDPMVEKGEATATTTPSLTSPSAPSPITPLILGTPEEVPATGALGPLPSSKIVCFSPTAAPAMPRSQSAESSRREEEEGACISQDPADPESLLREELNKKMAELVQFLTVKYVTKEPITEAEMLTNVIKEHKDHFPLIFSKVSECMEIVFGIEVKEVDPSSHSYVLVRTLDLTYDGMLRDDDQSMPKTGLLIFILGVIFMEGNRASEEKVWEVLSMMGVYAGREDFIYGEPRKLITEDLVKEQYLVYQEVPDSDPPRYEFLWGPRAYAETSKMKVLKFFAKISGTDPTSLPFWYEEALQDEKERGQAGAAAGDGATSTASGSSSVTSAASPALSEA</sequence>
<dbReference type="Proteomes" id="UP000694728">
    <property type="component" value="Unplaced"/>
</dbReference>
<dbReference type="FunFam" id="1.10.10.1200:FF:000007">
    <property type="entry name" value="Melanoma-associated antigen C2"/>
    <property type="match status" value="1"/>
</dbReference>
<organism evidence="3 4">
    <name type="scientific">Sus scrofa</name>
    <name type="common">Pig</name>
    <dbReference type="NCBI Taxonomy" id="9823"/>
    <lineage>
        <taxon>Eukaryota</taxon>
        <taxon>Metazoa</taxon>
        <taxon>Chordata</taxon>
        <taxon>Craniata</taxon>
        <taxon>Vertebrata</taxon>
        <taxon>Euteleostomi</taxon>
        <taxon>Mammalia</taxon>
        <taxon>Eutheria</taxon>
        <taxon>Laurasiatheria</taxon>
        <taxon>Artiodactyla</taxon>
        <taxon>Suina</taxon>
        <taxon>Suidae</taxon>
        <taxon>Sus</taxon>
    </lineage>
</organism>
<dbReference type="Pfam" id="PF12440">
    <property type="entry name" value="MAGE_N"/>
    <property type="match status" value="1"/>
</dbReference>
<dbReference type="Proteomes" id="UP000694724">
    <property type="component" value="Unplaced"/>
</dbReference>
<feature type="compositionally biased region" description="Basic and acidic residues" evidence="1">
    <location>
        <begin position="56"/>
        <end position="67"/>
    </location>
</feature>
<name>A0A8D1PTS4_PIG</name>
<dbReference type="SMART" id="SM01392">
    <property type="entry name" value="MAGE_N"/>
    <property type="match status" value="1"/>
</dbReference>
<dbReference type="Ensembl" id="ENSSSCT00045002480.1">
    <property type="protein sequence ID" value="ENSSSCP00045001586.1"/>
    <property type="gene ID" value="ENSSSCG00045001556.1"/>
</dbReference>
<dbReference type="Gene3D" id="1.10.10.1210">
    <property type="entry name" value="MAGE homology domain, winged helix WH2 motif"/>
    <property type="match status" value="1"/>
</dbReference>
<feature type="region of interest" description="Disordered" evidence="1">
    <location>
        <begin position="136"/>
        <end position="166"/>
    </location>
</feature>
<reference evidence="3" key="1">
    <citation type="submission" date="2025-05" db="UniProtKB">
        <authorList>
            <consortium name="Ensembl"/>
        </authorList>
    </citation>
    <scope>IDENTIFICATION</scope>
</reference>
<dbReference type="PANTHER" id="PTHR11736:SF159">
    <property type="entry name" value="MAGE DOMAIN-CONTAINING PROTEIN"/>
    <property type="match status" value="1"/>
</dbReference>
<feature type="compositionally biased region" description="Low complexity" evidence="1">
    <location>
        <begin position="384"/>
        <end position="413"/>
    </location>
</feature>
<proteinExistence type="predicted"/>
<dbReference type="PANTHER" id="PTHR11736">
    <property type="entry name" value="MELANOMA-ASSOCIATED ANTIGEN MAGE ANTIGEN"/>
    <property type="match status" value="1"/>
</dbReference>
<dbReference type="Ensembl" id="ENSSSCT00055012481.1">
    <property type="protein sequence ID" value="ENSSSCP00055009830.1"/>
    <property type="gene ID" value="ENSSSCG00055006467.1"/>
</dbReference>
<evidence type="ECO:0000313" key="3">
    <source>
        <dbReference type="Ensembl" id="ENSSSCP00055009830.1"/>
    </source>
</evidence>
<dbReference type="Gene3D" id="1.10.10.1200">
    <property type="entry name" value="MAGE homology domain, winged helix WH1 motif"/>
    <property type="match status" value="1"/>
</dbReference>
<feature type="region of interest" description="Disordered" evidence="1">
    <location>
        <begin position="378"/>
        <end position="413"/>
    </location>
</feature>
<dbReference type="PROSITE" id="PS50838">
    <property type="entry name" value="MAGE"/>
    <property type="match status" value="1"/>
</dbReference>
<dbReference type="InterPro" id="IPR041899">
    <property type="entry name" value="MAGE_WH2"/>
</dbReference>
<feature type="domain" description="MAGE" evidence="2">
    <location>
        <begin position="174"/>
        <end position="374"/>
    </location>
</feature>
<evidence type="ECO:0000313" key="4">
    <source>
        <dbReference type="Proteomes" id="UP000694724"/>
    </source>
</evidence>
<dbReference type="InterPro" id="IPR037445">
    <property type="entry name" value="MAGE"/>
</dbReference>
<feature type="region of interest" description="Disordered" evidence="1">
    <location>
        <begin position="1"/>
        <end position="27"/>
    </location>
</feature>
<feature type="region of interest" description="Disordered" evidence="1">
    <location>
        <begin position="56"/>
        <end position="120"/>
    </location>
</feature>